<dbReference type="PANTHER" id="PTHR21015:SF22">
    <property type="entry name" value="GLYCOSYLTRANSFERASE"/>
    <property type="match status" value="1"/>
</dbReference>
<accession>A0A1X9NGT1</accession>
<dbReference type="GO" id="GO:0005975">
    <property type="term" value="P:carbohydrate metabolic process"/>
    <property type="evidence" value="ECO:0007669"/>
    <property type="project" value="InterPro"/>
</dbReference>
<proteinExistence type="inferred from homology"/>
<dbReference type="Gene3D" id="3.40.50.2000">
    <property type="entry name" value="Glycogen Phosphorylase B"/>
    <property type="match status" value="2"/>
</dbReference>
<dbReference type="RefSeq" id="WP_085758874.1">
    <property type="nucleotide sequence ID" value="NZ_CP019343.1"/>
</dbReference>
<dbReference type="SUPFAM" id="SSF53756">
    <property type="entry name" value="UDP-Glycosyltransferase/glycogen phosphorylase"/>
    <property type="match status" value="1"/>
</dbReference>
<feature type="binding site" evidence="10">
    <location>
        <position position="128"/>
    </location>
    <ligand>
        <name>UDP-N-acetyl-alpha-D-glucosamine</name>
        <dbReference type="ChEBI" id="CHEBI:57705"/>
    </ligand>
</feature>
<evidence type="ECO:0000256" key="10">
    <source>
        <dbReference type="HAMAP-Rule" id="MF_00033"/>
    </source>
</evidence>
<keyword evidence="6 10" id="KW-0573">Peptidoglycan synthesis</keyword>
<dbReference type="KEGG" id="osg:BST96_11665"/>
<evidence type="ECO:0000313" key="14">
    <source>
        <dbReference type="Proteomes" id="UP000193450"/>
    </source>
</evidence>
<evidence type="ECO:0000313" key="13">
    <source>
        <dbReference type="EMBL" id="ARN74719.1"/>
    </source>
</evidence>
<evidence type="ECO:0000259" key="11">
    <source>
        <dbReference type="Pfam" id="PF03033"/>
    </source>
</evidence>
<evidence type="ECO:0000256" key="7">
    <source>
        <dbReference type="ARBA" id="ARBA00023136"/>
    </source>
</evidence>
<keyword evidence="2 10" id="KW-0132">Cell division</keyword>
<keyword evidence="5 10" id="KW-0133">Cell shape</keyword>
<dbReference type="STRING" id="716816.BST96_11665"/>
<protein>
    <recommendedName>
        <fullName evidence="10">UDP-N-acetylglucosamine--N-acetylmuramyl-(pentapeptide) pyrophosphoryl-undecaprenol N-acetylglucosamine transferase</fullName>
        <ecNumber evidence="10">2.4.1.227</ecNumber>
    </recommendedName>
    <alternativeName>
        <fullName evidence="10">Undecaprenyl-PP-MurNAc-pentapeptide-UDPGlcNAc GlcNAc transferase</fullName>
    </alternativeName>
</protein>
<evidence type="ECO:0000256" key="6">
    <source>
        <dbReference type="ARBA" id="ARBA00022984"/>
    </source>
</evidence>
<dbReference type="UniPathway" id="UPA00219"/>
<comment type="function">
    <text evidence="10">Cell wall formation. Catalyzes the transfer of a GlcNAc subunit on undecaprenyl-pyrophosphoryl-MurNAc-pentapeptide (lipid intermediate I) to form undecaprenyl-pyrophosphoryl-MurNAc-(pentapeptide)GlcNAc (lipid intermediate II).</text>
</comment>
<organism evidence="13 14">
    <name type="scientific">Oceanicoccus sagamiensis</name>
    <dbReference type="NCBI Taxonomy" id="716816"/>
    <lineage>
        <taxon>Bacteria</taxon>
        <taxon>Pseudomonadati</taxon>
        <taxon>Pseudomonadota</taxon>
        <taxon>Gammaproteobacteria</taxon>
        <taxon>Cellvibrionales</taxon>
        <taxon>Spongiibacteraceae</taxon>
        <taxon>Oceanicoccus</taxon>
    </lineage>
</organism>
<keyword evidence="3 10" id="KW-0328">Glycosyltransferase</keyword>
<comment type="pathway">
    <text evidence="10">Cell wall biogenesis; peptidoglycan biosynthesis.</text>
</comment>
<dbReference type="InterPro" id="IPR004276">
    <property type="entry name" value="GlycoTrans_28_N"/>
</dbReference>
<dbReference type="InterPro" id="IPR006009">
    <property type="entry name" value="GlcNAc_MurG"/>
</dbReference>
<feature type="domain" description="Glycosyl transferase family 28 C-terminal" evidence="12">
    <location>
        <begin position="188"/>
        <end position="352"/>
    </location>
</feature>
<dbReference type="InterPro" id="IPR007235">
    <property type="entry name" value="Glyco_trans_28_C"/>
</dbReference>
<dbReference type="EMBL" id="CP019343">
    <property type="protein sequence ID" value="ARN74719.1"/>
    <property type="molecule type" value="Genomic_DNA"/>
</dbReference>
<keyword evidence="9 10" id="KW-0961">Cell wall biogenesis/degradation</keyword>
<keyword evidence="1 10" id="KW-1003">Cell membrane</keyword>
<evidence type="ECO:0000256" key="8">
    <source>
        <dbReference type="ARBA" id="ARBA00023306"/>
    </source>
</evidence>
<keyword evidence="14" id="KW-1185">Reference proteome</keyword>
<reference evidence="13 14" key="1">
    <citation type="submission" date="2016-11" db="EMBL/GenBank/DDBJ databases">
        <title>Trade-off between light-utilization and light-protection in marine flavobacteria.</title>
        <authorList>
            <person name="Kumagai Y."/>
        </authorList>
    </citation>
    <scope>NUCLEOTIDE SEQUENCE [LARGE SCALE GENOMIC DNA]</scope>
    <source>
        <strain evidence="13 14">NBRC 107125</strain>
    </source>
</reference>
<dbReference type="GO" id="GO:0008360">
    <property type="term" value="P:regulation of cell shape"/>
    <property type="evidence" value="ECO:0007669"/>
    <property type="project" value="UniProtKB-KW"/>
</dbReference>
<feature type="binding site" evidence="10">
    <location>
        <position position="194"/>
    </location>
    <ligand>
        <name>UDP-N-acetyl-alpha-D-glucosamine</name>
        <dbReference type="ChEBI" id="CHEBI:57705"/>
    </ligand>
</feature>
<feature type="binding site" evidence="10">
    <location>
        <begin position="267"/>
        <end position="272"/>
    </location>
    <ligand>
        <name>UDP-N-acetyl-alpha-D-glucosamine</name>
        <dbReference type="ChEBI" id="CHEBI:57705"/>
    </ligand>
</feature>
<dbReference type="EC" id="2.4.1.227" evidence="10"/>
<feature type="binding site" evidence="10">
    <location>
        <position position="293"/>
    </location>
    <ligand>
        <name>UDP-N-acetyl-alpha-D-glucosamine</name>
        <dbReference type="ChEBI" id="CHEBI:57705"/>
    </ligand>
</feature>
<evidence type="ECO:0000256" key="9">
    <source>
        <dbReference type="ARBA" id="ARBA00023316"/>
    </source>
</evidence>
<comment type="subcellular location">
    <subcellularLocation>
        <location evidence="10">Cell membrane</location>
        <topology evidence="10">Peripheral membrane protein</topology>
        <orientation evidence="10">Cytoplasmic side</orientation>
    </subcellularLocation>
</comment>
<dbReference type="Pfam" id="PF04101">
    <property type="entry name" value="Glyco_tran_28_C"/>
    <property type="match status" value="1"/>
</dbReference>
<name>A0A1X9NGT1_9GAMM</name>
<dbReference type="GO" id="GO:0051991">
    <property type="term" value="F:UDP-N-acetyl-D-glucosamine:N-acetylmuramoyl-L-alanyl-D-glutamyl-meso-2,6-diaminopimelyl-D-alanyl-D-alanine-diphosphoundecaprenol 4-beta-N-acetylglucosaminlytransferase activity"/>
    <property type="evidence" value="ECO:0007669"/>
    <property type="project" value="RHEA"/>
</dbReference>
<dbReference type="GO" id="GO:0005886">
    <property type="term" value="C:plasma membrane"/>
    <property type="evidence" value="ECO:0007669"/>
    <property type="project" value="UniProtKB-SubCell"/>
</dbReference>
<evidence type="ECO:0000256" key="3">
    <source>
        <dbReference type="ARBA" id="ARBA00022676"/>
    </source>
</evidence>
<feature type="domain" description="Glycosyltransferase family 28 N-terminal" evidence="11">
    <location>
        <begin position="9"/>
        <end position="146"/>
    </location>
</feature>
<comment type="similarity">
    <text evidence="10">Belongs to the glycosyltransferase 28 family. MurG subfamily.</text>
</comment>
<evidence type="ECO:0000256" key="1">
    <source>
        <dbReference type="ARBA" id="ARBA00022475"/>
    </source>
</evidence>
<dbReference type="Pfam" id="PF03033">
    <property type="entry name" value="Glyco_transf_28"/>
    <property type="match status" value="1"/>
</dbReference>
<dbReference type="GO" id="GO:0009252">
    <property type="term" value="P:peptidoglycan biosynthetic process"/>
    <property type="evidence" value="ECO:0007669"/>
    <property type="project" value="UniProtKB-UniRule"/>
</dbReference>
<feature type="binding site" evidence="10">
    <location>
        <position position="166"/>
    </location>
    <ligand>
        <name>UDP-N-acetyl-alpha-D-glucosamine</name>
        <dbReference type="ChEBI" id="CHEBI:57705"/>
    </ligand>
</feature>
<evidence type="ECO:0000256" key="5">
    <source>
        <dbReference type="ARBA" id="ARBA00022960"/>
    </source>
</evidence>
<dbReference type="HAMAP" id="MF_00033">
    <property type="entry name" value="MurG"/>
    <property type="match status" value="1"/>
</dbReference>
<dbReference type="CDD" id="cd03785">
    <property type="entry name" value="GT28_MurG"/>
    <property type="match status" value="1"/>
</dbReference>
<comment type="catalytic activity">
    <reaction evidence="10">
        <text>di-trans,octa-cis-undecaprenyl diphospho-N-acetyl-alpha-D-muramoyl-L-alanyl-D-glutamyl-meso-2,6-diaminopimeloyl-D-alanyl-D-alanine + UDP-N-acetyl-alpha-D-glucosamine = di-trans,octa-cis-undecaprenyl diphospho-[N-acetyl-alpha-D-glucosaminyl-(1-&gt;4)]-N-acetyl-alpha-D-muramoyl-L-alanyl-D-glutamyl-meso-2,6-diaminopimeloyl-D-alanyl-D-alanine + UDP + H(+)</text>
        <dbReference type="Rhea" id="RHEA:31227"/>
        <dbReference type="ChEBI" id="CHEBI:15378"/>
        <dbReference type="ChEBI" id="CHEBI:57705"/>
        <dbReference type="ChEBI" id="CHEBI:58223"/>
        <dbReference type="ChEBI" id="CHEBI:61387"/>
        <dbReference type="ChEBI" id="CHEBI:61388"/>
        <dbReference type="EC" id="2.4.1.227"/>
    </reaction>
</comment>
<keyword evidence="7 10" id="KW-0472">Membrane</keyword>
<evidence type="ECO:0000259" key="12">
    <source>
        <dbReference type="Pfam" id="PF04101"/>
    </source>
</evidence>
<dbReference type="GO" id="GO:0071555">
    <property type="term" value="P:cell wall organization"/>
    <property type="evidence" value="ECO:0007669"/>
    <property type="project" value="UniProtKB-KW"/>
</dbReference>
<evidence type="ECO:0000256" key="2">
    <source>
        <dbReference type="ARBA" id="ARBA00022618"/>
    </source>
</evidence>
<dbReference type="AlphaFoldDB" id="A0A1X9NGT1"/>
<feature type="binding site" evidence="10">
    <location>
        <begin position="16"/>
        <end position="18"/>
    </location>
    <ligand>
        <name>UDP-N-acetyl-alpha-D-glucosamine</name>
        <dbReference type="ChEBI" id="CHEBI:57705"/>
    </ligand>
</feature>
<feature type="binding site" evidence="10">
    <location>
        <position position="248"/>
    </location>
    <ligand>
        <name>UDP-N-acetyl-alpha-D-glucosamine</name>
        <dbReference type="ChEBI" id="CHEBI:57705"/>
    </ligand>
</feature>
<dbReference type="Proteomes" id="UP000193450">
    <property type="component" value="Chromosome"/>
</dbReference>
<keyword evidence="4 10" id="KW-0808">Transferase</keyword>
<dbReference type="NCBIfam" id="TIGR01133">
    <property type="entry name" value="murG"/>
    <property type="match status" value="1"/>
</dbReference>
<keyword evidence="8 10" id="KW-0131">Cell cycle</keyword>
<evidence type="ECO:0000256" key="4">
    <source>
        <dbReference type="ARBA" id="ARBA00022679"/>
    </source>
</evidence>
<dbReference type="PANTHER" id="PTHR21015">
    <property type="entry name" value="UDP-N-ACETYLGLUCOSAMINE--N-ACETYLMURAMYL-(PENTAPEPTIDE) PYROPHOSPHORYL-UNDECAPRENOL N-ACETYLGLUCOSAMINE TRANSFERASE 1"/>
    <property type="match status" value="1"/>
</dbReference>
<dbReference type="GO" id="GO:0050511">
    <property type="term" value="F:undecaprenyldiphospho-muramoylpentapeptide beta-N-acetylglucosaminyltransferase activity"/>
    <property type="evidence" value="ECO:0007669"/>
    <property type="project" value="UniProtKB-UniRule"/>
</dbReference>
<sequence length="362" mass="37990">MTESLPRSVLIMAGGTGGHVFPALAAAQCLRDKGINVEWLGTERGIEARLVPEANIPIHFIQVSGLRGKNIVSMMKSLLQLVGAVIASIQVLIKLKPICILGMGGFASGPGGLAAWLTGRPLVIHEQNAVAGTTNKALAHIANKVLLGYPINLGGAKAQHIGNPVRGEIARLPAPEHRGVGNSGALRLLVLGGSLGAKPINDLLLDTLLGMTTEQRPQVWHQTGRAHCDDVVASYQQHDIDVNAEAFITDMAAAYQWADVVLCRAGALTVAELAAAGVASILVPLPHAIDDHQTENARWLADNNAGILMKQSTLDAEQLAGLLQSLDGDSERLLAMSIAARKLAKVDAAEQVANICLEVANG</sequence>
<dbReference type="GO" id="GO:0051301">
    <property type="term" value="P:cell division"/>
    <property type="evidence" value="ECO:0007669"/>
    <property type="project" value="UniProtKB-KW"/>
</dbReference>
<gene>
    <name evidence="10" type="primary">murG</name>
    <name evidence="13" type="ORF">BST96_11665</name>
</gene>
<dbReference type="OrthoDB" id="9808936at2"/>